<dbReference type="SUPFAM" id="SSF55174">
    <property type="entry name" value="Alpha-L RNA-binding motif"/>
    <property type="match status" value="1"/>
</dbReference>
<evidence type="ECO:0000313" key="6">
    <source>
        <dbReference type="Proteomes" id="UP001364890"/>
    </source>
</evidence>
<dbReference type="Gene3D" id="3.40.50.150">
    <property type="entry name" value="Vaccinia Virus protein VP39"/>
    <property type="match status" value="1"/>
</dbReference>
<feature type="domain" description="RNA-binding S4" evidence="4">
    <location>
        <begin position="7"/>
        <end position="72"/>
    </location>
</feature>
<keyword evidence="1 3" id="KW-0694">RNA-binding</keyword>
<dbReference type="GO" id="GO:0032259">
    <property type="term" value="P:methylation"/>
    <property type="evidence" value="ECO:0007669"/>
    <property type="project" value="UniProtKB-KW"/>
</dbReference>
<dbReference type="PANTHER" id="PTHR32319:SF0">
    <property type="entry name" value="BACTERIAL HEMOLYSIN-LIKE PROTEIN"/>
    <property type="match status" value="1"/>
</dbReference>
<sequence length="278" mass="30910">MTKSPKERVDILLVEQGLFETREKAKRAIMAGQIYHKEERIDKPGEKIDVNSILSVKGQVLKYVSRGGLKLEKALEQFNLTIQDRIMLDIGSSTGGFTDCGLQNGVKHAYALDVGSNQLAWKIRQDSRVTVMEKTNFRYSTPADFQEGLPSFASIDVSFISLKLIFPTLKTILVPNGDVIALVKPQFEAGKERVGKKGVVRDKSVHIDVLNDIADFAESQHYQLINASYSPITGGEGNIEFLFHLVNVNEGEVSPHKIDFKQLVNEAHSNLKISVALN</sequence>
<dbReference type="PROSITE" id="PS50889">
    <property type="entry name" value="S4"/>
    <property type="match status" value="1"/>
</dbReference>
<dbReference type="RefSeq" id="WP_336498934.1">
    <property type="nucleotide sequence ID" value="NZ_JBAWSY010000019.1"/>
</dbReference>
<dbReference type="Pfam" id="PF01479">
    <property type="entry name" value="S4"/>
    <property type="match status" value="1"/>
</dbReference>
<dbReference type="InterPro" id="IPR002877">
    <property type="entry name" value="RNA_MeTrfase_FtsJ_dom"/>
</dbReference>
<protein>
    <submittedName>
        <fullName evidence="5">TlyA family RNA methyltransferase</fullName>
    </submittedName>
</protein>
<dbReference type="InterPro" id="IPR047048">
    <property type="entry name" value="TlyA"/>
</dbReference>
<keyword evidence="6" id="KW-1185">Reference proteome</keyword>
<dbReference type="Proteomes" id="UP001364890">
    <property type="component" value="Unassembled WGS sequence"/>
</dbReference>
<dbReference type="NCBIfam" id="TIGR00478">
    <property type="entry name" value="tly"/>
    <property type="match status" value="1"/>
</dbReference>
<dbReference type="PIRSF" id="PIRSF005578">
    <property type="entry name" value="TlyA"/>
    <property type="match status" value="1"/>
</dbReference>
<organism evidence="5 6">
    <name type="scientific">Psychrobacillus mangrovi</name>
    <dbReference type="NCBI Taxonomy" id="3117745"/>
    <lineage>
        <taxon>Bacteria</taxon>
        <taxon>Bacillati</taxon>
        <taxon>Bacillota</taxon>
        <taxon>Bacilli</taxon>
        <taxon>Bacillales</taxon>
        <taxon>Bacillaceae</taxon>
        <taxon>Psychrobacillus</taxon>
    </lineage>
</organism>
<keyword evidence="5" id="KW-0808">Transferase</keyword>
<dbReference type="InterPro" id="IPR002942">
    <property type="entry name" value="S4_RNA-bd"/>
</dbReference>
<dbReference type="Gene3D" id="3.10.290.10">
    <property type="entry name" value="RNA-binding S4 domain"/>
    <property type="match status" value="1"/>
</dbReference>
<evidence type="ECO:0000259" key="4">
    <source>
        <dbReference type="SMART" id="SM00363"/>
    </source>
</evidence>
<accession>A0ABU8F8N5</accession>
<evidence type="ECO:0000256" key="3">
    <source>
        <dbReference type="PROSITE-ProRule" id="PRU00182"/>
    </source>
</evidence>
<reference evidence="5 6" key="1">
    <citation type="submission" date="2024-01" db="EMBL/GenBank/DDBJ databases">
        <title>Seven novel Bacillus-like species.</title>
        <authorList>
            <person name="Liu G."/>
        </authorList>
    </citation>
    <scope>NUCLEOTIDE SEQUENCE [LARGE SCALE GENOMIC DNA]</scope>
    <source>
        <strain evidence="5 6">FJAT-51614</strain>
    </source>
</reference>
<dbReference type="Pfam" id="PF01728">
    <property type="entry name" value="FtsJ"/>
    <property type="match status" value="1"/>
</dbReference>
<evidence type="ECO:0000256" key="2">
    <source>
        <dbReference type="ARBA" id="ARBA00029460"/>
    </source>
</evidence>
<keyword evidence="5" id="KW-0489">Methyltransferase</keyword>
<gene>
    <name evidence="5" type="ORF">WAX74_17285</name>
</gene>
<dbReference type="InterPro" id="IPR029063">
    <property type="entry name" value="SAM-dependent_MTases_sf"/>
</dbReference>
<dbReference type="InterPro" id="IPR004538">
    <property type="entry name" value="Hemolysin_A/TlyA"/>
</dbReference>
<dbReference type="SMART" id="SM00363">
    <property type="entry name" value="S4"/>
    <property type="match status" value="1"/>
</dbReference>
<evidence type="ECO:0000313" key="5">
    <source>
        <dbReference type="EMBL" id="MEI4771382.1"/>
    </source>
</evidence>
<dbReference type="GO" id="GO:0008168">
    <property type="term" value="F:methyltransferase activity"/>
    <property type="evidence" value="ECO:0007669"/>
    <property type="project" value="UniProtKB-KW"/>
</dbReference>
<proteinExistence type="inferred from homology"/>
<name>A0ABU8F8N5_9BACI</name>
<comment type="caution">
    <text evidence="5">The sequence shown here is derived from an EMBL/GenBank/DDBJ whole genome shotgun (WGS) entry which is preliminary data.</text>
</comment>
<dbReference type="SUPFAM" id="SSF53335">
    <property type="entry name" value="S-adenosyl-L-methionine-dependent methyltransferases"/>
    <property type="match status" value="1"/>
</dbReference>
<dbReference type="EMBL" id="JBAWSY010000019">
    <property type="protein sequence ID" value="MEI4771382.1"/>
    <property type="molecule type" value="Genomic_DNA"/>
</dbReference>
<evidence type="ECO:0000256" key="1">
    <source>
        <dbReference type="ARBA" id="ARBA00022884"/>
    </source>
</evidence>
<dbReference type="PANTHER" id="PTHR32319">
    <property type="entry name" value="BACTERIAL HEMOLYSIN-LIKE PROTEIN"/>
    <property type="match status" value="1"/>
</dbReference>
<dbReference type="InterPro" id="IPR036986">
    <property type="entry name" value="S4_RNA-bd_sf"/>
</dbReference>
<comment type="similarity">
    <text evidence="2">Belongs to the TlyA family.</text>
</comment>